<evidence type="ECO:0000259" key="8">
    <source>
        <dbReference type="Pfam" id="PF00370"/>
    </source>
</evidence>
<dbReference type="PANTHER" id="PTHR10196">
    <property type="entry name" value="SUGAR KINASE"/>
    <property type="match status" value="1"/>
</dbReference>
<dbReference type="InterPro" id="IPR043129">
    <property type="entry name" value="ATPase_NBD"/>
</dbReference>
<feature type="domain" description="Carbohydrate kinase FGGY C-terminal" evidence="9">
    <location>
        <begin position="247"/>
        <end position="435"/>
    </location>
</feature>
<sequence length="472" mass="50159">MSVLAIDQGTTSTRGLLLADGRAPRILRSVEHAQIYPQPGWVEHDPEELIRNILLCAESAGEGVEAIGIDNQGESCLAWDGETKAAISPVIVWQDNRTQPAVDRLKAEGAETLVLEKAGLPLDSYFSASKLAWILQNIPEAKQLSAQGRLRLGTTDAFFLDRLTGHCVTDITTASRTSLMNLSTGDWDEALCSLFGVPGEALPRIVASTGDFGAIRLNGRAVPVTASIVDQQGALYGHGCRAAGDAKVTFGTGAFALMVTGSEIHRAPEKGLLPTVAWQKQGEAPVYGLDGGVYCASAAMNWARGLGLFAEFDEIDAFDGPSAIERGLAFVPALAGLACPHWDRKARGLWIGMTLETGKGDLVRAILEGVAFRAAEVLTAMDERVTIAGPLSVDGGMAANGYFLQTLADILQRDLVVPRGAELTAIGTARLAAEALGPVSEEPDDALVVRPRADLGRHRARFARAVELCRAW</sequence>
<dbReference type="InterPro" id="IPR018484">
    <property type="entry name" value="FGGY_N"/>
</dbReference>
<dbReference type="Proteomes" id="UP000761264">
    <property type="component" value="Unassembled WGS sequence"/>
</dbReference>
<dbReference type="PIRSF" id="PIRSF000538">
    <property type="entry name" value="GlpK"/>
    <property type="match status" value="1"/>
</dbReference>
<protein>
    <recommendedName>
        <fullName evidence="6">ATP:glycerol 3-phosphotransferase</fullName>
    </recommendedName>
</protein>
<dbReference type="GO" id="GO:0004370">
    <property type="term" value="F:glycerol kinase activity"/>
    <property type="evidence" value="ECO:0007669"/>
    <property type="project" value="TreeGrafter"/>
</dbReference>
<evidence type="ECO:0000256" key="1">
    <source>
        <dbReference type="ARBA" id="ARBA00009156"/>
    </source>
</evidence>
<keyword evidence="4 7" id="KW-0418">Kinase</keyword>
<evidence type="ECO:0000256" key="2">
    <source>
        <dbReference type="ARBA" id="ARBA00022679"/>
    </source>
</evidence>
<dbReference type="Gene3D" id="3.30.420.40">
    <property type="match status" value="2"/>
</dbReference>
<dbReference type="GO" id="GO:0005829">
    <property type="term" value="C:cytosol"/>
    <property type="evidence" value="ECO:0007669"/>
    <property type="project" value="TreeGrafter"/>
</dbReference>
<evidence type="ECO:0000256" key="7">
    <source>
        <dbReference type="RuleBase" id="RU003733"/>
    </source>
</evidence>
<accession>A0A967K9B3</accession>
<dbReference type="AlphaFoldDB" id="A0A967K9B3"/>
<dbReference type="SUPFAM" id="SSF53067">
    <property type="entry name" value="Actin-like ATPase domain"/>
    <property type="match status" value="2"/>
</dbReference>
<dbReference type="GO" id="GO:0019563">
    <property type="term" value="P:glycerol catabolic process"/>
    <property type="evidence" value="ECO:0007669"/>
    <property type="project" value="TreeGrafter"/>
</dbReference>
<comment type="caution">
    <text evidence="10">The sequence shown here is derived from an EMBL/GenBank/DDBJ whole genome shotgun (WGS) entry which is preliminary data.</text>
</comment>
<evidence type="ECO:0000256" key="6">
    <source>
        <dbReference type="ARBA" id="ARBA00043149"/>
    </source>
</evidence>
<dbReference type="EMBL" id="JAAQPH010000007">
    <property type="protein sequence ID" value="NIA69224.1"/>
    <property type="molecule type" value="Genomic_DNA"/>
</dbReference>
<feature type="domain" description="Carbohydrate kinase FGGY N-terminal" evidence="8">
    <location>
        <begin position="3"/>
        <end position="235"/>
    </location>
</feature>
<evidence type="ECO:0000256" key="5">
    <source>
        <dbReference type="ARBA" id="ARBA00022840"/>
    </source>
</evidence>
<keyword evidence="11" id="KW-1185">Reference proteome</keyword>
<evidence type="ECO:0000256" key="4">
    <source>
        <dbReference type="ARBA" id="ARBA00022777"/>
    </source>
</evidence>
<name>A0A967K9B3_9PROT</name>
<dbReference type="InterPro" id="IPR018483">
    <property type="entry name" value="Carb_kinase_FGGY_CS"/>
</dbReference>
<evidence type="ECO:0000313" key="10">
    <source>
        <dbReference type="EMBL" id="NIA69224.1"/>
    </source>
</evidence>
<dbReference type="PROSITE" id="PS00445">
    <property type="entry name" value="FGGY_KINASES_2"/>
    <property type="match status" value="1"/>
</dbReference>
<dbReference type="GO" id="GO:0005524">
    <property type="term" value="F:ATP binding"/>
    <property type="evidence" value="ECO:0007669"/>
    <property type="project" value="UniProtKB-KW"/>
</dbReference>
<evidence type="ECO:0000259" key="9">
    <source>
        <dbReference type="Pfam" id="PF02782"/>
    </source>
</evidence>
<dbReference type="PROSITE" id="PS00933">
    <property type="entry name" value="FGGY_KINASES_1"/>
    <property type="match status" value="1"/>
</dbReference>
<dbReference type="InterPro" id="IPR000577">
    <property type="entry name" value="Carb_kinase_FGGY"/>
</dbReference>
<dbReference type="RefSeq" id="WP_167224570.1">
    <property type="nucleotide sequence ID" value="NZ_JAAQPH010000007.1"/>
</dbReference>
<dbReference type="PANTHER" id="PTHR10196:SF69">
    <property type="entry name" value="GLYCEROL KINASE"/>
    <property type="match status" value="1"/>
</dbReference>
<keyword evidence="2 7" id="KW-0808">Transferase</keyword>
<dbReference type="Pfam" id="PF00370">
    <property type="entry name" value="FGGY_N"/>
    <property type="match status" value="1"/>
</dbReference>
<proteinExistence type="inferred from homology"/>
<evidence type="ECO:0000313" key="11">
    <source>
        <dbReference type="Proteomes" id="UP000761264"/>
    </source>
</evidence>
<dbReference type="InterPro" id="IPR018485">
    <property type="entry name" value="FGGY_C"/>
</dbReference>
<comment type="similarity">
    <text evidence="1 7">Belongs to the FGGY kinase family.</text>
</comment>
<organism evidence="10 11">
    <name type="scientific">Pelagibius litoralis</name>
    <dbReference type="NCBI Taxonomy" id="374515"/>
    <lineage>
        <taxon>Bacteria</taxon>
        <taxon>Pseudomonadati</taxon>
        <taxon>Pseudomonadota</taxon>
        <taxon>Alphaproteobacteria</taxon>
        <taxon>Rhodospirillales</taxon>
        <taxon>Rhodovibrionaceae</taxon>
        <taxon>Pelagibius</taxon>
    </lineage>
</organism>
<evidence type="ECO:0000256" key="3">
    <source>
        <dbReference type="ARBA" id="ARBA00022741"/>
    </source>
</evidence>
<keyword evidence="3" id="KW-0547">Nucleotide-binding</keyword>
<dbReference type="Pfam" id="PF02782">
    <property type="entry name" value="FGGY_C"/>
    <property type="match status" value="1"/>
</dbReference>
<gene>
    <name evidence="10" type="ORF">HBA54_11545</name>
</gene>
<reference evidence="10" key="1">
    <citation type="submission" date="2020-03" db="EMBL/GenBank/DDBJ databases">
        <title>Genome of Pelagibius litoralis DSM 21314T.</title>
        <authorList>
            <person name="Wang G."/>
        </authorList>
    </citation>
    <scope>NUCLEOTIDE SEQUENCE</scope>
    <source>
        <strain evidence="10">DSM 21314</strain>
    </source>
</reference>
<keyword evidence="5" id="KW-0067">ATP-binding</keyword>